<organism evidence="2 3">
    <name type="scientific">Beijerinckia indica subsp. indica (strain ATCC 9039 / DSM 1715 / NCIMB 8712)</name>
    <dbReference type="NCBI Taxonomy" id="395963"/>
    <lineage>
        <taxon>Bacteria</taxon>
        <taxon>Pseudomonadati</taxon>
        <taxon>Pseudomonadota</taxon>
        <taxon>Alphaproteobacteria</taxon>
        <taxon>Hyphomicrobiales</taxon>
        <taxon>Beijerinckiaceae</taxon>
        <taxon>Beijerinckia</taxon>
    </lineage>
</organism>
<name>B2IEK6_BEII9</name>
<feature type="domain" description="Ribbon-helix-helix" evidence="1">
    <location>
        <begin position="15"/>
        <end position="82"/>
    </location>
</feature>
<evidence type="ECO:0000259" key="1">
    <source>
        <dbReference type="Pfam" id="PF13467"/>
    </source>
</evidence>
<dbReference type="AlphaFoldDB" id="B2IEK6"/>
<dbReference type="OrthoDB" id="5458732at2"/>
<dbReference type="Gene3D" id="1.10.3990.20">
    <property type="entry name" value="protein bp1543"/>
    <property type="match status" value="1"/>
</dbReference>
<accession>B2IEK6</accession>
<dbReference type="HOGENOM" id="CLU_155738_2_1_5"/>
<dbReference type="Proteomes" id="UP000001695">
    <property type="component" value="Chromosome"/>
</dbReference>
<dbReference type="Pfam" id="PF13467">
    <property type="entry name" value="RHH_4"/>
    <property type="match status" value="1"/>
</dbReference>
<dbReference type="eggNOG" id="COG4321">
    <property type="taxonomic scope" value="Bacteria"/>
</dbReference>
<keyword evidence="3" id="KW-1185">Reference proteome</keyword>
<gene>
    <name evidence="2" type="ordered locus">Bind_3391</name>
</gene>
<protein>
    <recommendedName>
        <fullName evidence="1">Ribbon-helix-helix domain-containing protein</fullName>
    </recommendedName>
</protein>
<evidence type="ECO:0000313" key="3">
    <source>
        <dbReference type="Proteomes" id="UP000001695"/>
    </source>
</evidence>
<dbReference type="KEGG" id="bid:Bind_3391"/>
<dbReference type="InterPro" id="IPR027373">
    <property type="entry name" value="RHH_dom"/>
</dbReference>
<dbReference type="RefSeq" id="WP_012386296.1">
    <property type="nucleotide sequence ID" value="NC_010581.1"/>
</dbReference>
<reference evidence="3" key="1">
    <citation type="submission" date="2008-03" db="EMBL/GenBank/DDBJ databases">
        <title>Complete sequence of chromosome of Beijerinckia indica subsp. indica ATCC 9039.</title>
        <authorList>
            <consortium name="US DOE Joint Genome Institute"/>
            <person name="Copeland A."/>
            <person name="Lucas S."/>
            <person name="Lapidus A."/>
            <person name="Glavina del Rio T."/>
            <person name="Dalin E."/>
            <person name="Tice H."/>
            <person name="Bruce D."/>
            <person name="Goodwin L."/>
            <person name="Pitluck S."/>
            <person name="LaButti K."/>
            <person name="Schmutz J."/>
            <person name="Larimer F."/>
            <person name="Land M."/>
            <person name="Hauser L."/>
            <person name="Kyrpides N."/>
            <person name="Mikhailova N."/>
            <person name="Dunfield P.F."/>
            <person name="Dedysh S.N."/>
            <person name="Liesack W."/>
            <person name="Saw J.H."/>
            <person name="Alam M."/>
            <person name="Chen Y."/>
            <person name="Murrell J.C."/>
            <person name="Richardson P."/>
        </authorList>
    </citation>
    <scope>NUCLEOTIDE SEQUENCE [LARGE SCALE GENOMIC DNA]</scope>
    <source>
        <strain evidence="3">ATCC 9039 / DSM 1715 / NCIMB 8712</strain>
    </source>
</reference>
<sequence>MCKISQELEAASYICQTRSIRLGGHVTSIRLETLFWRILEEIAALEGTSLGRFLTKLHDDSLEFRDGIGNFTAYLRCACIYHVATRRERAHQESHKEPVPETTLMPLAARGNARIKTFEPYPA</sequence>
<dbReference type="STRING" id="395963.Bind_3391"/>
<reference evidence="2 3" key="2">
    <citation type="journal article" date="2010" name="J. Bacteriol.">
        <title>Complete genome sequence of Beijerinckia indica subsp. indica.</title>
        <authorList>
            <person name="Tamas I."/>
            <person name="Dedysh S.N."/>
            <person name="Liesack W."/>
            <person name="Stott M.B."/>
            <person name="Alam M."/>
            <person name="Murrell J.C."/>
            <person name="Dunfield P.F."/>
        </authorList>
    </citation>
    <scope>NUCLEOTIDE SEQUENCE [LARGE SCALE GENOMIC DNA]</scope>
    <source>
        <strain evidence="3">ATCC 9039 / DSM 1715 / NCIMB 8712</strain>
    </source>
</reference>
<evidence type="ECO:0000313" key="2">
    <source>
        <dbReference type="EMBL" id="ACB96948.1"/>
    </source>
</evidence>
<dbReference type="InterPro" id="IPR038268">
    <property type="entry name" value="RHH_sf"/>
</dbReference>
<proteinExistence type="predicted"/>
<dbReference type="EMBL" id="CP001016">
    <property type="protein sequence ID" value="ACB96948.1"/>
    <property type="molecule type" value="Genomic_DNA"/>
</dbReference>